<proteinExistence type="predicted"/>
<reference evidence="2 3" key="1">
    <citation type="submission" date="2017-04" db="EMBL/GenBank/DDBJ databases">
        <authorList>
            <person name="Afonso C.L."/>
            <person name="Miller P.J."/>
            <person name="Scott M.A."/>
            <person name="Spackman E."/>
            <person name="Goraichik I."/>
            <person name="Dimitrov K.M."/>
            <person name="Suarez D.L."/>
            <person name="Swayne D.E."/>
        </authorList>
    </citation>
    <scope>NUCLEOTIDE SEQUENCE [LARGE SCALE GENOMIC DNA]</scope>
    <source>
        <strain evidence="3">XA(T)</strain>
    </source>
</reference>
<accession>A0A1X9LRT4</accession>
<feature type="transmembrane region" description="Helical" evidence="1">
    <location>
        <begin position="75"/>
        <end position="94"/>
    </location>
</feature>
<evidence type="ECO:0000256" key="1">
    <source>
        <dbReference type="SAM" id="Phobius"/>
    </source>
</evidence>
<dbReference type="KEGG" id="cphy:B5808_16540"/>
<dbReference type="Proteomes" id="UP000192775">
    <property type="component" value="Chromosome"/>
</dbReference>
<keyword evidence="1" id="KW-0812">Transmembrane</keyword>
<sequence length="105" mass="10886">MIEDAQPPQVRVAIRANRPLLVLYLLGAIGTPLGIILSSVSNSIVSAAYAAPLADGITLGAASFLSVIAGPLAQLGLLALVAAIAVHAVLWHTVQRDERSRRIIG</sequence>
<evidence type="ECO:0000313" key="2">
    <source>
        <dbReference type="EMBL" id="ARJ06651.1"/>
    </source>
</evidence>
<gene>
    <name evidence="2" type="ORF">B5808_16540</name>
</gene>
<feature type="transmembrane region" description="Helical" evidence="1">
    <location>
        <begin position="20"/>
        <end position="40"/>
    </location>
</feature>
<dbReference type="EMBL" id="CP020715">
    <property type="protein sequence ID" value="ARJ06651.1"/>
    <property type="molecule type" value="Genomic_DNA"/>
</dbReference>
<dbReference type="RefSeq" id="WP_085020789.1">
    <property type="nucleotide sequence ID" value="NZ_BMHD01000001.1"/>
</dbReference>
<organism evidence="2 3">
    <name type="scientific">Cnuibacter physcomitrellae</name>
    <dbReference type="NCBI Taxonomy" id="1619308"/>
    <lineage>
        <taxon>Bacteria</taxon>
        <taxon>Bacillati</taxon>
        <taxon>Actinomycetota</taxon>
        <taxon>Actinomycetes</taxon>
        <taxon>Micrococcales</taxon>
        <taxon>Microbacteriaceae</taxon>
        <taxon>Cnuibacter</taxon>
    </lineage>
</organism>
<name>A0A1X9LRT4_9MICO</name>
<keyword evidence="1" id="KW-0472">Membrane</keyword>
<evidence type="ECO:0000313" key="3">
    <source>
        <dbReference type="Proteomes" id="UP000192775"/>
    </source>
</evidence>
<dbReference type="AlphaFoldDB" id="A0A1X9LRT4"/>
<keyword evidence="3" id="KW-1185">Reference proteome</keyword>
<protein>
    <submittedName>
        <fullName evidence="2">Uncharacterized protein</fullName>
    </submittedName>
</protein>
<keyword evidence="1" id="KW-1133">Transmembrane helix</keyword>